<dbReference type="PANTHER" id="PTHR11088">
    <property type="entry name" value="TRNA DIMETHYLALLYLTRANSFERASE"/>
    <property type="match status" value="1"/>
</dbReference>
<keyword evidence="5" id="KW-0067">ATP-binding</keyword>
<comment type="catalytic activity">
    <reaction evidence="7">
        <text>dimethylallyl diphosphate + ATP = N(6)-(dimethylallyl)adenosine 5'-triphosphate + diphosphate</text>
        <dbReference type="Rhea" id="RHEA:36331"/>
        <dbReference type="ChEBI" id="CHEBI:30616"/>
        <dbReference type="ChEBI" id="CHEBI:33019"/>
        <dbReference type="ChEBI" id="CHEBI:57623"/>
        <dbReference type="ChEBI" id="CHEBI:73532"/>
        <dbReference type="EC" id="2.5.1.112"/>
    </reaction>
</comment>
<comment type="catalytic activity">
    <reaction evidence="8">
        <text>dimethylallyl diphosphate + ADP = N(6)-(dimethylallyl)adenosine 5'-diphosphate + diphosphate</text>
        <dbReference type="Rhea" id="RHEA:36327"/>
        <dbReference type="ChEBI" id="CHEBI:33019"/>
        <dbReference type="ChEBI" id="CHEBI:57623"/>
        <dbReference type="ChEBI" id="CHEBI:73533"/>
        <dbReference type="ChEBI" id="CHEBI:456216"/>
        <dbReference type="EC" id="2.5.1.112"/>
    </reaction>
</comment>
<sequence>MNSFRAHFQKKKVIFVMGATGTGKSRLSIDIATQFPAEIINSDKIQVYKGLDIVTNKVSEAERKGVTHHLLGEVEPDSDFTAGDFCYQALLAMEWIVRSGRVPIIVGGSNSFIEALVEDHFLFKFRANYDCCFIWLDVSSPVLHSSVSERVDQMVDAGLVDEVRGIFATEADYARGIRRAIGVPEMDKYLRADIKILDEKNKDMLLGAAIEEIKANTCHLASRQREKIKRLRNELRWAIHRIDATRVFEKCGQDVDKAWEELVVKECLEIVGDFLHDDDKIVAAASATITSAASMKRSFEELQVTD</sequence>
<protein>
    <recommendedName>
        <fullName evidence="10">adenylate dimethylallyltransferase (ADP/ATP-dependent)</fullName>
        <ecNumber evidence="10">2.5.1.112</ecNumber>
    </recommendedName>
</protein>
<comment type="caution">
    <text evidence="11">The sequence shown here is derived from an EMBL/GenBank/DDBJ whole genome shotgun (WGS) entry which is preliminary data.</text>
</comment>
<keyword evidence="2" id="KW-0808">Transferase</keyword>
<evidence type="ECO:0000256" key="7">
    <source>
        <dbReference type="ARBA" id="ARBA00051744"/>
    </source>
</evidence>
<dbReference type="AlphaFoldDB" id="A0ABC8RCG6"/>
<evidence type="ECO:0000256" key="10">
    <source>
        <dbReference type="ARBA" id="ARBA00066838"/>
    </source>
</evidence>
<keyword evidence="4" id="KW-0547">Nucleotide-binding</keyword>
<name>A0ABC8RCG6_9AQUA</name>
<evidence type="ECO:0000256" key="4">
    <source>
        <dbReference type="ARBA" id="ARBA00022741"/>
    </source>
</evidence>
<proteinExistence type="inferred from homology"/>
<keyword evidence="6" id="KW-0809">Transit peptide</keyword>
<evidence type="ECO:0000256" key="1">
    <source>
        <dbReference type="ARBA" id="ARBA00005842"/>
    </source>
</evidence>
<dbReference type="Gene3D" id="3.40.50.300">
    <property type="entry name" value="P-loop containing nucleotide triphosphate hydrolases"/>
    <property type="match status" value="1"/>
</dbReference>
<gene>
    <name evidence="11" type="ORF">ILEXP_LOCUS8185</name>
</gene>
<dbReference type="GO" id="GO:0009824">
    <property type="term" value="F:AMP dimethylallyltransferase activity"/>
    <property type="evidence" value="ECO:0007669"/>
    <property type="project" value="UniProtKB-ARBA"/>
</dbReference>
<dbReference type="Pfam" id="PF01715">
    <property type="entry name" value="IPPT"/>
    <property type="match status" value="2"/>
</dbReference>
<accession>A0ABC8RCG6</accession>
<dbReference type="GO" id="GO:0005524">
    <property type="term" value="F:ATP binding"/>
    <property type="evidence" value="ECO:0007669"/>
    <property type="project" value="UniProtKB-KW"/>
</dbReference>
<dbReference type="EMBL" id="CAUOFW020001060">
    <property type="protein sequence ID" value="CAK9140679.1"/>
    <property type="molecule type" value="Genomic_DNA"/>
</dbReference>
<evidence type="ECO:0000256" key="3">
    <source>
        <dbReference type="ARBA" id="ARBA00022712"/>
    </source>
</evidence>
<dbReference type="InterPro" id="IPR027417">
    <property type="entry name" value="P-loop_NTPase"/>
</dbReference>
<evidence type="ECO:0000256" key="6">
    <source>
        <dbReference type="ARBA" id="ARBA00022946"/>
    </source>
</evidence>
<dbReference type="PANTHER" id="PTHR11088:SF59">
    <property type="entry name" value="ADENYLATE ISOPENTENYLTRANSFERASE"/>
    <property type="match status" value="1"/>
</dbReference>
<dbReference type="EC" id="2.5.1.112" evidence="10"/>
<dbReference type="InterPro" id="IPR039657">
    <property type="entry name" value="Dimethylallyltransferase"/>
</dbReference>
<dbReference type="FunFam" id="1.10.287.890:FF:000002">
    <property type="entry name" value="Adenylate isopentenyltransferase 5, chloroplastic"/>
    <property type="match status" value="1"/>
</dbReference>
<organism evidence="11 12">
    <name type="scientific">Ilex paraguariensis</name>
    <name type="common">yerba mate</name>
    <dbReference type="NCBI Taxonomy" id="185542"/>
    <lineage>
        <taxon>Eukaryota</taxon>
        <taxon>Viridiplantae</taxon>
        <taxon>Streptophyta</taxon>
        <taxon>Embryophyta</taxon>
        <taxon>Tracheophyta</taxon>
        <taxon>Spermatophyta</taxon>
        <taxon>Magnoliopsida</taxon>
        <taxon>eudicotyledons</taxon>
        <taxon>Gunneridae</taxon>
        <taxon>Pentapetalae</taxon>
        <taxon>asterids</taxon>
        <taxon>campanulids</taxon>
        <taxon>Aquifoliales</taxon>
        <taxon>Aquifoliaceae</taxon>
        <taxon>Ilex</taxon>
    </lineage>
</organism>
<comment type="similarity">
    <text evidence="1">Belongs to the IPP transferase family.</text>
</comment>
<evidence type="ECO:0000256" key="2">
    <source>
        <dbReference type="ARBA" id="ARBA00022679"/>
    </source>
</evidence>
<dbReference type="Gene3D" id="1.10.287.890">
    <property type="entry name" value="Crystal structure of tRNA isopentenylpyrophosphate transferase (bh2366) domain"/>
    <property type="match status" value="1"/>
</dbReference>
<dbReference type="GO" id="GO:0009691">
    <property type="term" value="P:cytokinin biosynthetic process"/>
    <property type="evidence" value="ECO:0007669"/>
    <property type="project" value="UniProtKB-KW"/>
</dbReference>
<evidence type="ECO:0000256" key="8">
    <source>
        <dbReference type="ARBA" id="ARBA00052386"/>
    </source>
</evidence>
<evidence type="ECO:0000256" key="5">
    <source>
        <dbReference type="ARBA" id="ARBA00022840"/>
    </source>
</evidence>
<evidence type="ECO:0000313" key="11">
    <source>
        <dbReference type="EMBL" id="CAK9140679.1"/>
    </source>
</evidence>
<dbReference type="SUPFAM" id="SSF52540">
    <property type="entry name" value="P-loop containing nucleoside triphosphate hydrolases"/>
    <property type="match status" value="1"/>
</dbReference>
<keyword evidence="12" id="KW-1185">Reference proteome</keyword>
<dbReference type="GO" id="GO:0005737">
    <property type="term" value="C:cytoplasm"/>
    <property type="evidence" value="ECO:0007669"/>
    <property type="project" value="UniProtKB-ARBA"/>
</dbReference>
<evidence type="ECO:0000256" key="9">
    <source>
        <dbReference type="ARBA" id="ARBA00055191"/>
    </source>
</evidence>
<reference evidence="11 12" key="1">
    <citation type="submission" date="2024-02" db="EMBL/GenBank/DDBJ databases">
        <authorList>
            <person name="Vignale AGUSTIN F."/>
            <person name="Sosa J E."/>
            <person name="Modenutti C."/>
        </authorList>
    </citation>
    <scope>NUCLEOTIDE SEQUENCE [LARGE SCALE GENOMIC DNA]</scope>
</reference>
<keyword evidence="3" id="KW-0203">Cytokinin biosynthesis</keyword>
<dbReference type="GO" id="GO:0052622">
    <property type="term" value="F:ATP/ADP dimethylallyltransferase activity"/>
    <property type="evidence" value="ECO:0007669"/>
    <property type="project" value="UniProtKB-EC"/>
</dbReference>
<dbReference type="Proteomes" id="UP001642360">
    <property type="component" value="Unassembled WGS sequence"/>
</dbReference>
<comment type="function">
    <text evidence="9">Involved in cytokinin biosynthesis. Catalyzes the transfer of an isopentenyl group from dimethylallyl diphosphate (DMAPP) to ATP and ADP.</text>
</comment>
<evidence type="ECO:0000313" key="12">
    <source>
        <dbReference type="Proteomes" id="UP001642360"/>
    </source>
</evidence>